<feature type="transmembrane region" description="Helical" evidence="2">
    <location>
        <begin position="6"/>
        <end position="34"/>
    </location>
</feature>
<feature type="region of interest" description="Disordered" evidence="1">
    <location>
        <begin position="137"/>
        <end position="164"/>
    </location>
</feature>
<proteinExistence type="predicted"/>
<evidence type="ECO:0000256" key="2">
    <source>
        <dbReference type="SAM" id="Phobius"/>
    </source>
</evidence>
<sequence length="164" mass="17310">MTREDWIWYGAAALSLLWAALALASGGSALFPGLGLCLSLICAASPQARSRVEGWIAVLFSGPLWRSVLIVVGAMMLIQLLPVELALLAAGDVLAYVEVVAAVSVIAANTRLRPLAQAMKLRIETAVVRLRAGLRGGRQTRVRPSRPGRAPPAADDDGRGWACA</sequence>
<dbReference type="EMBL" id="JAATJM010000001">
    <property type="protein sequence ID" value="NJC40906.1"/>
    <property type="molecule type" value="Genomic_DNA"/>
</dbReference>
<feature type="transmembrane region" description="Helical" evidence="2">
    <location>
        <begin position="93"/>
        <end position="112"/>
    </location>
</feature>
<dbReference type="Proteomes" id="UP000587415">
    <property type="component" value="Unassembled WGS sequence"/>
</dbReference>
<evidence type="ECO:0000256" key="1">
    <source>
        <dbReference type="SAM" id="MobiDB-lite"/>
    </source>
</evidence>
<accession>A0A7X5YKI4</accession>
<evidence type="ECO:0000313" key="4">
    <source>
        <dbReference type="Proteomes" id="UP000587415"/>
    </source>
</evidence>
<dbReference type="AlphaFoldDB" id="A0A7X5YKI4"/>
<dbReference type="RefSeq" id="WP_168045743.1">
    <property type="nucleotide sequence ID" value="NZ_JAATJM010000001.1"/>
</dbReference>
<comment type="caution">
    <text evidence="3">The sequence shown here is derived from an EMBL/GenBank/DDBJ whole genome shotgun (WGS) entry which is preliminary data.</text>
</comment>
<keyword evidence="4" id="KW-1185">Reference proteome</keyword>
<organism evidence="3 4">
    <name type="scientific">Brevundimonas alba</name>
    <dbReference type="NCBI Taxonomy" id="74314"/>
    <lineage>
        <taxon>Bacteria</taxon>
        <taxon>Pseudomonadati</taxon>
        <taxon>Pseudomonadota</taxon>
        <taxon>Alphaproteobacteria</taxon>
        <taxon>Caulobacterales</taxon>
        <taxon>Caulobacteraceae</taxon>
        <taxon>Brevundimonas</taxon>
    </lineage>
</organism>
<evidence type="ECO:0000313" key="3">
    <source>
        <dbReference type="EMBL" id="NJC40906.1"/>
    </source>
</evidence>
<keyword evidence="2" id="KW-0472">Membrane</keyword>
<feature type="transmembrane region" description="Helical" evidence="2">
    <location>
        <begin position="55"/>
        <end position="81"/>
    </location>
</feature>
<reference evidence="3 4" key="1">
    <citation type="submission" date="2020-03" db="EMBL/GenBank/DDBJ databases">
        <title>Genomic Encyclopedia of Type Strains, Phase IV (KMG-IV): sequencing the most valuable type-strain genomes for metagenomic binning, comparative biology and taxonomic classification.</title>
        <authorList>
            <person name="Goeker M."/>
        </authorList>
    </citation>
    <scope>NUCLEOTIDE SEQUENCE [LARGE SCALE GENOMIC DNA]</scope>
    <source>
        <strain evidence="3 4">DSM 4736</strain>
    </source>
</reference>
<protein>
    <submittedName>
        <fullName evidence="3">Uncharacterized protein</fullName>
    </submittedName>
</protein>
<name>A0A7X5YKI4_9CAUL</name>
<keyword evidence="2" id="KW-0812">Transmembrane</keyword>
<keyword evidence="2" id="KW-1133">Transmembrane helix</keyword>
<gene>
    <name evidence="3" type="ORF">GGQ87_001164</name>
</gene>